<dbReference type="AlphaFoldDB" id="A0A8T3CMW2"/>
<keyword evidence="3" id="KW-1185">Reference proteome</keyword>
<evidence type="ECO:0000313" key="2">
    <source>
        <dbReference type="EMBL" id="KAI1886479.1"/>
    </source>
</evidence>
<feature type="region of interest" description="Disordered" evidence="1">
    <location>
        <begin position="1"/>
        <end position="20"/>
    </location>
</feature>
<dbReference type="EMBL" id="JAERUA010000019">
    <property type="protein sequence ID" value="KAI1886479.1"/>
    <property type="molecule type" value="Genomic_DNA"/>
</dbReference>
<sequence length="105" mass="10902">MRCPVSCLSELSDTETQEEQGNNLKNVLKKVQFPVDGARPAASLTGTGRNSWVCSSGGRSAPLTLGITVAMKAQGRQEVLDSPHVFCSGAALLAGGSAHVLSSFL</sequence>
<protein>
    <submittedName>
        <fullName evidence="2">Uncharacterized protein</fullName>
    </submittedName>
</protein>
<organism evidence="2 3">
    <name type="scientific">Albula goreensis</name>
    <dbReference type="NCBI Taxonomy" id="1534307"/>
    <lineage>
        <taxon>Eukaryota</taxon>
        <taxon>Metazoa</taxon>
        <taxon>Chordata</taxon>
        <taxon>Craniata</taxon>
        <taxon>Vertebrata</taxon>
        <taxon>Euteleostomi</taxon>
        <taxon>Actinopterygii</taxon>
        <taxon>Neopterygii</taxon>
        <taxon>Teleostei</taxon>
        <taxon>Albuliformes</taxon>
        <taxon>Albulidae</taxon>
        <taxon>Albula</taxon>
    </lineage>
</organism>
<evidence type="ECO:0000256" key="1">
    <source>
        <dbReference type="SAM" id="MobiDB-lite"/>
    </source>
</evidence>
<proteinExistence type="predicted"/>
<accession>A0A8T3CMW2</accession>
<reference evidence="2" key="1">
    <citation type="submission" date="2021-01" db="EMBL/GenBank/DDBJ databases">
        <authorList>
            <person name="Zahm M."/>
            <person name="Roques C."/>
            <person name="Cabau C."/>
            <person name="Klopp C."/>
            <person name="Donnadieu C."/>
            <person name="Jouanno E."/>
            <person name="Lampietro C."/>
            <person name="Louis A."/>
            <person name="Herpin A."/>
            <person name="Echchiki A."/>
            <person name="Berthelot C."/>
            <person name="Parey E."/>
            <person name="Roest-Crollius H."/>
            <person name="Braasch I."/>
            <person name="Postlethwait J."/>
            <person name="Bobe J."/>
            <person name="Montfort J."/>
            <person name="Bouchez O."/>
            <person name="Begum T."/>
            <person name="Mejri S."/>
            <person name="Adams A."/>
            <person name="Chen W.-J."/>
            <person name="Guiguen Y."/>
        </authorList>
    </citation>
    <scope>NUCLEOTIDE SEQUENCE</scope>
    <source>
        <tissue evidence="2">Blood</tissue>
    </source>
</reference>
<evidence type="ECO:0000313" key="3">
    <source>
        <dbReference type="Proteomes" id="UP000829720"/>
    </source>
</evidence>
<name>A0A8T3CMW2_9TELE</name>
<comment type="caution">
    <text evidence="2">The sequence shown here is derived from an EMBL/GenBank/DDBJ whole genome shotgun (WGS) entry which is preliminary data.</text>
</comment>
<dbReference type="Proteomes" id="UP000829720">
    <property type="component" value="Unassembled WGS sequence"/>
</dbReference>
<gene>
    <name evidence="2" type="ORF">AGOR_G00196170</name>
</gene>